<dbReference type="EMBL" id="JARJLG010000108">
    <property type="protein sequence ID" value="KAJ7744264.1"/>
    <property type="molecule type" value="Genomic_DNA"/>
</dbReference>
<keyword evidence="1" id="KW-1133">Transmembrane helix</keyword>
<proteinExistence type="predicted"/>
<keyword evidence="1" id="KW-0472">Membrane</keyword>
<sequence>MAPTTSTNTHYGAGQSWESQLICLFSIIGFVLFYTLCCHLYTVSVGWRDDAEALNRILAEPSQNPKPTGRR</sequence>
<evidence type="ECO:0000313" key="2">
    <source>
        <dbReference type="EMBL" id="KAJ7744264.1"/>
    </source>
</evidence>
<name>A0AAD7ILK0_9AGAR</name>
<gene>
    <name evidence="2" type="ORF">DFH07DRAFT_963797</name>
</gene>
<dbReference type="AlphaFoldDB" id="A0AAD7ILK0"/>
<evidence type="ECO:0000313" key="3">
    <source>
        <dbReference type="Proteomes" id="UP001215280"/>
    </source>
</evidence>
<comment type="caution">
    <text evidence="2">The sequence shown here is derived from an EMBL/GenBank/DDBJ whole genome shotgun (WGS) entry which is preliminary data.</text>
</comment>
<accession>A0AAD7ILK0</accession>
<organism evidence="2 3">
    <name type="scientific">Mycena maculata</name>
    <dbReference type="NCBI Taxonomy" id="230809"/>
    <lineage>
        <taxon>Eukaryota</taxon>
        <taxon>Fungi</taxon>
        <taxon>Dikarya</taxon>
        <taxon>Basidiomycota</taxon>
        <taxon>Agaricomycotina</taxon>
        <taxon>Agaricomycetes</taxon>
        <taxon>Agaricomycetidae</taxon>
        <taxon>Agaricales</taxon>
        <taxon>Marasmiineae</taxon>
        <taxon>Mycenaceae</taxon>
        <taxon>Mycena</taxon>
    </lineage>
</organism>
<protein>
    <submittedName>
        <fullName evidence="2">Uncharacterized protein</fullName>
    </submittedName>
</protein>
<reference evidence="2" key="1">
    <citation type="submission" date="2023-03" db="EMBL/GenBank/DDBJ databases">
        <title>Massive genome expansion in bonnet fungi (Mycena s.s.) driven by repeated elements and novel gene families across ecological guilds.</title>
        <authorList>
            <consortium name="Lawrence Berkeley National Laboratory"/>
            <person name="Harder C.B."/>
            <person name="Miyauchi S."/>
            <person name="Viragh M."/>
            <person name="Kuo A."/>
            <person name="Thoen E."/>
            <person name="Andreopoulos B."/>
            <person name="Lu D."/>
            <person name="Skrede I."/>
            <person name="Drula E."/>
            <person name="Henrissat B."/>
            <person name="Morin E."/>
            <person name="Kohler A."/>
            <person name="Barry K."/>
            <person name="LaButti K."/>
            <person name="Morin E."/>
            <person name="Salamov A."/>
            <person name="Lipzen A."/>
            <person name="Mereny Z."/>
            <person name="Hegedus B."/>
            <person name="Baldrian P."/>
            <person name="Stursova M."/>
            <person name="Weitz H."/>
            <person name="Taylor A."/>
            <person name="Grigoriev I.V."/>
            <person name="Nagy L.G."/>
            <person name="Martin F."/>
            <person name="Kauserud H."/>
        </authorList>
    </citation>
    <scope>NUCLEOTIDE SEQUENCE</scope>
    <source>
        <strain evidence="2">CBHHK188m</strain>
    </source>
</reference>
<feature type="transmembrane region" description="Helical" evidence="1">
    <location>
        <begin position="21"/>
        <end position="42"/>
    </location>
</feature>
<keyword evidence="1" id="KW-0812">Transmembrane</keyword>
<evidence type="ECO:0000256" key="1">
    <source>
        <dbReference type="SAM" id="Phobius"/>
    </source>
</evidence>
<keyword evidence="3" id="KW-1185">Reference proteome</keyword>
<dbReference type="Proteomes" id="UP001215280">
    <property type="component" value="Unassembled WGS sequence"/>
</dbReference>